<keyword evidence="3" id="KW-1185">Reference proteome</keyword>
<feature type="region of interest" description="Disordered" evidence="1">
    <location>
        <begin position="1"/>
        <end position="34"/>
    </location>
</feature>
<feature type="compositionally biased region" description="Basic residues" evidence="1">
    <location>
        <begin position="1"/>
        <end position="16"/>
    </location>
</feature>
<name>A0A812RV15_9DINO</name>
<evidence type="ECO:0000313" key="3">
    <source>
        <dbReference type="Proteomes" id="UP000604046"/>
    </source>
</evidence>
<reference evidence="2" key="1">
    <citation type="submission" date="2021-02" db="EMBL/GenBank/DDBJ databases">
        <authorList>
            <person name="Dougan E. K."/>
            <person name="Rhodes N."/>
            <person name="Thang M."/>
            <person name="Chan C."/>
        </authorList>
    </citation>
    <scope>NUCLEOTIDE SEQUENCE</scope>
</reference>
<evidence type="ECO:0000313" key="2">
    <source>
        <dbReference type="EMBL" id="CAE7452583.1"/>
    </source>
</evidence>
<evidence type="ECO:0000256" key="1">
    <source>
        <dbReference type="SAM" id="MobiDB-lite"/>
    </source>
</evidence>
<proteinExistence type="predicted"/>
<comment type="caution">
    <text evidence="2">The sequence shown here is derived from an EMBL/GenBank/DDBJ whole genome shotgun (WGS) entry which is preliminary data.</text>
</comment>
<protein>
    <submittedName>
        <fullName evidence="2">Uncharacterized protein</fullName>
    </submittedName>
</protein>
<dbReference type="EMBL" id="CAJNDS010002370">
    <property type="protein sequence ID" value="CAE7452583.1"/>
    <property type="molecule type" value="Genomic_DNA"/>
</dbReference>
<organism evidence="2 3">
    <name type="scientific">Symbiodinium natans</name>
    <dbReference type="NCBI Taxonomy" id="878477"/>
    <lineage>
        <taxon>Eukaryota</taxon>
        <taxon>Sar</taxon>
        <taxon>Alveolata</taxon>
        <taxon>Dinophyceae</taxon>
        <taxon>Suessiales</taxon>
        <taxon>Symbiodiniaceae</taxon>
        <taxon>Symbiodinium</taxon>
    </lineage>
</organism>
<accession>A0A812RV15</accession>
<gene>
    <name evidence="2" type="ORF">SNAT2548_LOCUS24811</name>
</gene>
<dbReference type="AlphaFoldDB" id="A0A812RV15"/>
<sequence>MKRKVGAKKKAKAKAKAKAEAEEAGDFSHSLVTGGPSTTKLGFQCSSAEIRGLAGKPDRWRRAAELHLDSWTVSEQWAVAGPWTVASPLSAYSLRLGIGSEDEDAPDDALEEEDDIEATSERDSCNHIRFKCYDCLA</sequence>
<dbReference type="Proteomes" id="UP000604046">
    <property type="component" value="Unassembled WGS sequence"/>
</dbReference>